<dbReference type="AlphaFoldDB" id="A0A432W2X3"/>
<keyword evidence="1" id="KW-0472">Membrane</keyword>
<evidence type="ECO:0000256" key="1">
    <source>
        <dbReference type="SAM" id="Phobius"/>
    </source>
</evidence>
<accession>A0A432W2X3</accession>
<dbReference type="CDD" id="cd05483">
    <property type="entry name" value="retropepsin_like_bacteria"/>
    <property type="match status" value="1"/>
</dbReference>
<dbReference type="InterPro" id="IPR034122">
    <property type="entry name" value="Retropepsin-like_bacterial"/>
</dbReference>
<gene>
    <name evidence="2" type="ORF">CWE08_02540</name>
</gene>
<dbReference type="Pfam" id="PF13975">
    <property type="entry name" value="gag-asp_proteas"/>
    <property type="match status" value="1"/>
</dbReference>
<organism evidence="2 3">
    <name type="scientific">Aliidiomarina iranensis</name>
    <dbReference type="NCBI Taxonomy" id="1434071"/>
    <lineage>
        <taxon>Bacteria</taxon>
        <taxon>Pseudomonadati</taxon>
        <taxon>Pseudomonadota</taxon>
        <taxon>Gammaproteobacteria</taxon>
        <taxon>Alteromonadales</taxon>
        <taxon>Idiomarinaceae</taxon>
        <taxon>Aliidiomarina</taxon>
    </lineage>
</organism>
<keyword evidence="2" id="KW-0378">Hydrolase</keyword>
<dbReference type="GO" id="GO:0006508">
    <property type="term" value="P:proteolysis"/>
    <property type="evidence" value="ECO:0007669"/>
    <property type="project" value="UniProtKB-KW"/>
</dbReference>
<proteinExistence type="predicted"/>
<keyword evidence="1" id="KW-1133">Transmembrane helix</keyword>
<dbReference type="GO" id="GO:0008233">
    <property type="term" value="F:peptidase activity"/>
    <property type="evidence" value="ECO:0007669"/>
    <property type="project" value="UniProtKB-KW"/>
</dbReference>
<protein>
    <submittedName>
        <fullName evidence="2">TIGR02281 family clan AA aspartic protease</fullName>
    </submittedName>
</protein>
<dbReference type="EMBL" id="PIPJ01000001">
    <property type="protein sequence ID" value="RUO23544.1"/>
    <property type="molecule type" value="Genomic_DNA"/>
</dbReference>
<keyword evidence="1" id="KW-0812">Transmembrane</keyword>
<dbReference type="Proteomes" id="UP000288395">
    <property type="component" value="Unassembled WGS sequence"/>
</dbReference>
<keyword evidence="3" id="KW-1185">Reference proteome</keyword>
<dbReference type="SUPFAM" id="SSF50630">
    <property type="entry name" value="Acid proteases"/>
    <property type="match status" value="1"/>
</dbReference>
<name>A0A432W2X3_9GAMM</name>
<sequence>MPSSSDSSKQMGRLFSWFAWIAALFVLYWTFDNFLQNKENPNQQVLSYQENGNAVVVLEQNSRGHYIANGFINGREVTFLLDTGATQVAVPGRLAGQLGLTQGTRVQVRTANGIANAFQTEVAELELGEIRLNNVAATIVPDYDSRHILLGMSALRSLEFTQRNETLTIRQ</sequence>
<feature type="transmembrane region" description="Helical" evidence="1">
    <location>
        <begin position="12"/>
        <end position="31"/>
    </location>
</feature>
<dbReference type="OrthoDB" id="185963at2"/>
<dbReference type="InterPro" id="IPR011969">
    <property type="entry name" value="Clan_AA_Asp_peptidase_C"/>
</dbReference>
<reference evidence="3" key="1">
    <citation type="journal article" date="2018" name="Front. Microbiol.">
        <title>Genome-Based Analysis Reveals the Taxonomy and Diversity of the Family Idiomarinaceae.</title>
        <authorList>
            <person name="Liu Y."/>
            <person name="Lai Q."/>
            <person name="Shao Z."/>
        </authorList>
    </citation>
    <scope>NUCLEOTIDE SEQUENCE [LARGE SCALE GENOMIC DNA]</scope>
    <source>
        <strain evidence="3">GBPy7</strain>
    </source>
</reference>
<evidence type="ECO:0000313" key="3">
    <source>
        <dbReference type="Proteomes" id="UP000288395"/>
    </source>
</evidence>
<keyword evidence="2" id="KW-0645">Protease</keyword>
<evidence type="ECO:0000313" key="2">
    <source>
        <dbReference type="EMBL" id="RUO23544.1"/>
    </source>
</evidence>
<dbReference type="InterPro" id="IPR021109">
    <property type="entry name" value="Peptidase_aspartic_dom_sf"/>
</dbReference>
<dbReference type="NCBIfam" id="TIGR02281">
    <property type="entry name" value="clan_AA_DTGA"/>
    <property type="match status" value="1"/>
</dbReference>
<dbReference type="Gene3D" id="2.40.70.10">
    <property type="entry name" value="Acid Proteases"/>
    <property type="match status" value="1"/>
</dbReference>
<comment type="caution">
    <text evidence="2">The sequence shown here is derived from an EMBL/GenBank/DDBJ whole genome shotgun (WGS) entry which is preliminary data.</text>
</comment>
<dbReference type="RefSeq" id="WP_126765280.1">
    <property type="nucleotide sequence ID" value="NZ_PIPJ01000001.1"/>
</dbReference>